<keyword evidence="1" id="KW-0614">Plasmid</keyword>
<dbReference type="AlphaFoldDB" id="A0AAD0WIH0"/>
<proteinExistence type="predicted"/>
<reference evidence="1 2" key="1">
    <citation type="submission" date="2017-08" db="EMBL/GenBank/DDBJ databases">
        <title>Genome sequences of Ralstonia solanacearum Species Complex (RSSC) isolated from Potato bacterial wilts in Korea.</title>
        <authorList>
            <person name="Cho H."/>
            <person name="Song E.-S."/>
            <person name="Lee Y.K."/>
            <person name="Lee S."/>
            <person name="Lee S.-W."/>
            <person name="Jo A."/>
            <person name="Kim J.-G."/>
            <person name="Hwang I."/>
        </authorList>
    </citation>
    <scope>NUCLEOTIDE SEQUENCE [LARGE SCALE GENOMIC DNA]</scope>
    <source>
        <strain evidence="1 2">T98</strain>
        <plasmid evidence="1 2">unnamed</plasmid>
    </source>
</reference>
<dbReference type="Proteomes" id="UP000261758">
    <property type="component" value="Plasmid unnamed"/>
</dbReference>
<sequence>MEPSELFFLVGRLELSEEQSAQIESELGKRIDSIPIYRVVAVSSTDQYLPVVGVPGIAGMIVHYGAQPEEAQRGGLLIASVLEEMANEVTEGRVFAAHSKLMAPRPDVGHAKLGKGN</sequence>
<dbReference type="EMBL" id="CP022760">
    <property type="protein sequence ID" value="AXV84034.1"/>
    <property type="molecule type" value="Genomic_DNA"/>
</dbReference>
<geneLocation type="plasmid" evidence="1 2">
    <name>unnamed</name>
</geneLocation>
<gene>
    <name evidence="1" type="ORF">CJO77_21075</name>
</gene>
<evidence type="ECO:0000313" key="1">
    <source>
        <dbReference type="EMBL" id="AXV84034.1"/>
    </source>
</evidence>
<evidence type="ECO:0000313" key="2">
    <source>
        <dbReference type="Proteomes" id="UP000261758"/>
    </source>
</evidence>
<protein>
    <submittedName>
        <fullName evidence="1">Uncharacterized protein</fullName>
    </submittedName>
</protein>
<accession>A0AAD0WIH0</accession>
<organism evidence="1 2">
    <name type="scientific">Ralstonia solanacearum</name>
    <name type="common">Pseudomonas solanacearum</name>
    <dbReference type="NCBI Taxonomy" id="305"/>
    <lineage>
        <taxon>Bacteria</taxon>
        <taxon>Pseudomonadati</taxon>
        <taxon>Pseudomonadota</taxon>
        <taxon>Betaproteobacteria</taxon>
        <taxon>Burkholderiales</taxon>
        <taxon>Burkholderiaceae</taxon>
        <taxon>Ralstonia</taxon>
        <taxon>Ralstonia solanacearum species complex</taxon>
    </lineage>
</organism>
<dbReference type="RefSeq" id="WP_013210030.1">
    <property type="nucleotide sequence ID" value="NZ_CP022760.1"/>
</dbReference>
<name>A0AAD0WIH0_RALSL</name>